<dbReference type="Proteomes" id="UP000535501">
    <property type="component" value="Unassembled WGS sequence"/>
</dbReference>
<dbReference type="AlphaFoldDB" id="A0A7X0DB65"/>
<sequence length="139" mass="15527">MLPELTITDHFTPEEEQAILDRLQAYNIENFGPMDRKDLAIILQDGAGEPEGGLLGRTGRGWLYVQMLFVPEHLRGQGIAKRLLAMAEEEARSRGCVGAYLDTMNALALPFYLKQGYEPIGRLEGLTGGHSVTWLKKRL</sequence>
<dbReference type="EMBL" id="JACHEJ010000001">
    <property type="protein sequence ID" value="MBB6178458.1"/>
    <property type="molecule type" value="Genomic_DNA"/>
</dbReference>
<feature type="domain" description="N-acetyltransferase" evidence="1">
    <location>
        <begin position="1"/>
        <end position="139"/>
    </location>
</feature>
<evidence type="ECO:0000313" key="3">
    <source>
        <dbReference type="Proteomes" id="UP000535501"/>
    </source>
</evidence>
<evidence type="ECO:0000313" key="2">
    <source>
        <dbReference type="EMBL" id="MBB6178458.1"/>
    </source>
</evidence>
<dbReference type="InterPro" id="IPR000182">
    <property type="entry name" value="GNAT_dom"/>
</dbReference>
<protein>
    <submittedName>
        <fullName evidence="2">GNAT superfamily N-acetyltransferase</fullName>
    </submittedName>
</protein>
<dbReference type="Pfam" id="PF00583">
    <property type="entry name" value="Acetyltransf_1"/>
    <property type="match status" value="1"/>
</dbReference>
<dbReference type="CDD" id="cd04301">
    <property type="entry name" value="NAT_SF"/>
    <property type="match status" value="1"/>
</dbReference>
<keyword evidence="2" id="KW-0808">Transferase</keyword>
<dbReference type="InterPro" id="IPR016181">
    <property type="entry name" value="Acyl_CoA_acyltransferase"/>
</dbReference>
<proteinExistence type="predicted"/>
<accession>A0A7X0DB65</accession>
<gene>
    <name evidence="2" type="ORF">HNQ75_000401</name>
</gene>
<dbReference type="Gene3D" id="3.40.630.30">
    <property type="match status" value="1"/>
</dbReference>
<reference evidence="2 3" key="1">
    <citation type="submission" date="2020-08" db="EMBL/GenBank/DDBJ databases">
        <title>Genomic Encyclopedia of Type Strains, Phase IV (KMG-IV): sequencing the most valuable type-strain genomes for metagenomic binning, comparative biology and taxonomic classification.</title>
        <authorList>
            <person name="Goeker M."/>
        </authorList>
    </citation>
    <scope>NUCLEOTIDE SEQUENCE [LARGE SCALE GENOMIC DNA]</scope>
    <source>
        <strain evidence="2 3">DSM 102134</strain>
    </source>
</reference>
<comment type="caution">
    <text evidence="2">The sequence shown here is derived from an EMBL/GenBank/DDBJ whole genome shotgun (WGS) entry which is preliminary data.</text>
</comment>
<dbReference type="RefSeq" id="WP_077546758.1">
    <property type="nucleotide sequence ID" value="NZ_JACHEJ010000001.1"/>
</dbReference>
<dbReference type="PROSITE" id="PS51186">
    <property type="entry name" value="GNAT"/>
    <property type="match status" value="1"/>
</dbReference>
<keyword evidence="3" id="KW-1185">Reference proteome</keyword>
<dbReference type="GO" id="GO:0016747">
    <property type="term" value="F:acyltransferase activity, transferring groups other than amino-acyl groups"/>
    <property type="evidence" value="ECO:0007669"/>
    <property type="project" value="InterPro"/>
</dbReference>
<organism evidence="2 3">
    <name type="scientific">Pseudorhizobium flavum</name>
    <dbReference type="NCBI Taxonomy" id="1335061"/>
    <lineage>
        <taxon>Bacteria</taxon>
        <taxon>Pseudomonadati</taxon>
        <taxon>Pseudomonadota</taxon>
        <taxon>Alphaproteobacteria</taxon>
        <taxon>Hyphomicrobiales</taxon>
        <taxon>Rhizobiaceae</taxon>
        <taxon>Rhizobium/Agrobacterium group</taxon>
        <taxon>Pseudorhizobium</taxon>
    </lineage>
</organism>
<dbReference type="SUPFAM" id="SSF55729">
    <property type="entry name" value="Acyl-CoA N-acyltransferases (Nat)"/>
    <property type="match status" value="1"/>
</dbReference>
<name>A0A7X0DB65_9HYPH</name>
<evidence type="ECO:0000259" key="1">
    <source>
        <dbReference type="PROSITE" id="PS51186"/>
    </source>
</evidence>